<reference evidence="1" key="1">
    <citation type="journal article" date="2019" name="bioRxiv">
        <title>The Genome of the Zebra Mussel, Dreissena polymorpha: A Resource for Invasive Species Research.</title>
        <authorList>
            <person name="McCartney M.A."/>
            <person name="Auch B."/>
            <person name="Kono T."/>
            <person name="Mallez S."/>
            <person name="Zhang Y."/>
            <person name="Obille A."/>
            <person name="Becker A."/>
            <person name="Abrahante J.E."/>
            <person name="Garbe J."/>
            <person name="Badalamenti J.P."/>
            <person name="Herman A."/>
            <person name="Mangelson H."/>
            <person name="Liachko I."/>
            <person name="Sullivan S."/>
            <person name="Sone E.D."/>
            <person name="Koren S."/>
            <person name="Silverstein K.A.T."/>
            <person name="Beckman K.B."/>
            <person name="Gohl D.M."/>
        </authorList>
    </citation>
    <scope>NUCLEOTIDE SEQUENCE</scope>
    <source>
        <strain evidence="1">Duluth1</strain>
        <tissue evidence="1">Whole animal</tissue>
    </source>
</reference>
<gene>
    <name evidence="1" type="ORF">DPMN_092710</name>
</gene>
<evidence type="ECO:0000313" key="1">
    <source>
        <dbReference type="EMBL" id="KAH3850302.1"/>
    </source>
</evidence>
<proteinExistence type="predicted"/>
<name>A0A9D4L474_DREPO</name>
<sequence length="50" mass="5825">MIKEYSVNRKYCASIFLYRDTYTIELNRVEEIINFVKSTGVHSAASNCMD</sequence>
<dbReference type="Proteomes" id="UP000828390">
    <property type="component" value="Unassembled WGS sequence"/>
</dbReference>
<organism evidence="1 2">
    <name type="scientific">Dreissena polymorpha</name>
    <name type="common">Zebra mussel</name>
    <name type="synonym">Mytilus polymorpha</name>
    <dbReference type="NCBI Taxonomy" id="45954"/>
    <lineage>
        <taxon>Eukaryota</taxon>
        <taxon>Metazoa</taxon>
        <taxon>Spiralia</taxon>
        <taxon>Lophotrochozoa</taxon>
        <taxon>Mollusca</taxon>
        <taxon>Bivalvia</taxon>
        <taxon>Autobranchia</taxon>
        <taxon>Heteroconchia</taxon>
        <taxon>Euheterodonta</taxon>
        <taxon>Imparidentia</taxon>
        <taxon>Neoheterodontei</taxon>
        <taxon>Myida</taxon>
        <taxon>Dreissenoidea</taxon>
        <taxon>Dreissenidae</taxon>
        <taxon>Dreissena</taxon>
    </lineage>
</organism>
<accession>A0A9D4L474</accession>
<dbReference type="EMBL" id="JAIWYP010000003">
    <property type="protein sequence ID" value="KAH3850302.1"/>
    <property type="molecule type" value="Genomic_DNA"/>
</dbReference>
<comment type="caution">
    <text evidence="1">The sequence shown here is derived from an EMBL/GenBank/DDBJ whole genome shotgun (WGS) entry which is preliminary data.</text>
</comment>
<keyword evidence="2" id="KW-1185">Reference proteome</keyword>
<evidence type="ECO:0000313" key="2">
    <source>
        <dbReference type="Proteomes" id="UP000828390"/>
    </source>
</evidence>
<protein>
    <submittedName>
        <fullName evidence="1">Uncharacterized protein</fullName>
    </submittedName>
</protein>
<reference evidence="1" key="2">
    <citation type="submission" date="2020-11" db="EMBL/GenBank/DDBJ databases">
        <authorList>
            <person name="McCartney M.A."/>
            <person name="Auch B."/>
            <person name="Kono T."/>
            <person name="Mallez S."/>
            <person name="Becker A."/>
            <person name="Gohl D.M."/>
            <person name="Silverstein K.A.T."/>
            <person name="Koren S."/>
            <person name="Bechman K.B."/>
            <person name="Herman A."/>
            <person name="Abrahante J.E."/>
            <person name="Garbe J."/>
        </authorList>
    </citation>
    <scope>NUCLEOTIDE SEQUENCE</scope>
    <source>
        <strain evidence="1">Duluth1</strain>
        <tissue evidence="1">Whole animal</tissue>
    </source>
</reference>
<dbReference type="AlphaFoldDB" id="A0A9D4L474"/>